<name>A0A5B1BMC7_MYCSI</name>
<dbReference type="SUPFAM" id="SSF140459">
    <property type="entry name" value="PE/PPE dimer-like"/>
    <property type="match status" value="1"/>
</dbReference>
<evidence type="ECO:0000259" key="2">
    <source>
        <dbReference type="Pfam" id="PF00823"/>
    </source>
</evidence>
<gene>
    <name evidence="4" type="ORF">F0Q45_16355</name>
</gene>
<dbReference type="Proteomes" id="UP000324701">
    <property type="component" value="Unassembled WGS sequence"/>
</dbReference>
<feature type="domain" description="PPE" evidence="2">
    <location>
        <begin position="2"/>
        <end position="162"/>
    </location>
</feature>
<feature type="domain" description="PPE family C-terminal" evidence="3">
    <location>
        <begin position="319"/>
        <end position="400"/>
    </location>
</feature>
<reference evidence="4 5" key="1">
    <citation type="submission" date="2019-09" db="EMBL/GenBank/DDBJ databases">
        <title>Report of infection by Mycobacterium simiae a patient suffering from pulmonary tuberculosis.</title>
        <authorList>
            <person name="Mohanty P.S."/>
            <person name="Bansal A.K."/>
            <person name="Singh H."/>
            <person name="Sharma S."/>
            <person name="Patil S.A."/>
            <person name="Upadhaya P."/>
            <person name="Singh P.K."/>
            <person name="Kumar D."/>
            <person name="Kumar S."/>
            <person name="Singh R.K."/>
            <person name="Chaudhary B."/>
        </authorList>
    </citation>
    <scope>NUCLEOTIDE SEQUENCE [LARGE SCALE GENOMIC DNA]</scope>
    <source>
        <strain evidence="4 5">JAL-560-SIM</strain>
    </source>
</reference>
<dbReference type="FunFam" id="1.20.1260.20:FF:000001">
    <property type="entry name" value="PPE family protein PPE41"/>
    <property type="match status" value="1"/>
</dbReference>
<comment type="similarity">
    <text evidence="1">Belongs to the mycobacterial PPE family.</text>
</comment>
<dbReference type="PANTHER" id="PTHR46766:SF1">
    <property type="entry name" value="GLUTAMINE-RICH PROTEIN 2"/>
    <property type="match status" value="1"/>
</dbReference>
<dbReference type="InterPro" id="IPR022171">
    <property type="entry name" value="PPE_C"/>
</dbReference>
<dbReference type="RefSeq" id="WP_149654936.1">
    <property type="nucleotide sequence ID" value="NZ_VTZN01000103.1"/>
</dbReference>
<organism evidence="4 5">
    <name type="scientific">Mycobacterium simiae</name>
    <name type="common">Mycobacterium habana</name>
    <dbReference type="NCBI Taxonomy" id="1784"/>
    <lineage>
        <taxon>Bacteria</taxon>
        <taxon>Bacillati</taxon>
        <taxon>Actinomycetota</taxon>
        <taxon>Actinomycetes</taxon>
        <taxon>Mycobacteriales</taxon>
        <taxon>Mycobacteriaceae</taxon>
        <taxon>Mycobacterium</taxon>
        <taxon>Mycobacterium simiae complex</taxon>
    </lineage>
</organism>
<proteinExistence type="inferred from homology"/>
<dbReference type="EMBL" id="VTZN01000103">
    <property type="protein sequence ID" value="KAA1249231.1"/>
    <property type="molecule type" value="Genomic_DNA"/>
</dbReference>
<keyword evidence="5" id="KW-1185">Reference proteome</keyword>
<dbReference type="Gene3D" id="1.20.1260.20">
    <property type="entry name" value="PPE superfamily"/>
    <property type="match status" value="1"/>
</dbReference>
<evidence type="ECO:0000259" key="3">
    <source>
        <dbReference type="Pfam" id="PF12484"/>
    </source>
</evidence>
<dbReference type="InterPro" id="IPR038332">
    <property type="entry name" value="PPE_sf"/>
</dbReference>
<dbReference type="Pfam" id="PF12484">
    <property type="entry name" value="PPE-SVP"/>
    <property type="match status" value="1"/>
</dbReference>
<protein>
    <submittedName>
        <fullName evidence="4">PPE family protein</fullName>
    </submittedName>
</protein>
<accession>A0A5B1BMC7</accession>
<dbReference type="AlphaFoldDB" id="A0A5B1BMC7"/>
<comment type="caution">
    <text evidence="4">The sequence shown here is derived from an EMBL/GenBank/DDBJ whole genome shotgun (WGS) entry which is preliminary data.</text>
</comment>
<evidence type="ECO:0000313" key="5">
    <source>
        <dbReference type="Proteomes" id="UP000324701"/>
    </source>
</evidence>
<dbReference type="Pfam" id="PF00823">
    <property type="entry name" value="PPE"/>
    <property type="match status" value="1"/>
</dbReference>
<evidence type="ECO:0000256" key="1">
    <source>
        <dbReference type="ARBA" id="ARBA00010652"/>
    </source>
</evidence>
<sequence>MDFGALPPEINSARIYTGAGSGSILVAAEVWDGVAVELHTAASSFQSVIWGLMVGPWLGPSAGLMVVAASPYLAWMRVTATQAELTANQARAVVGAFELAHAMTVPPAVVAENRAQLLILIATNLFGQNTPAIAVTEAEYGEMWAQDAAAMYGYASSAALATETLTPFDEAPEIATDGGLAEQAAVVEEVTDTAAANQLMSNVPRALQQLSTPTQQSAGNVQSAQSVQASAASGTKSLWATISPHLSPISNIVSMVNNHVSMLNSEVSMTNTMSSLMKGFAPAASKAAETVAETGARAMTSMGAMGSGVGSSGLSSGVSAGLGRAASVGGLSVPKVWAAANQTVTPAARALPLAPLESAVKGGPGQMLGGLPMGPMGNAGGGNGVSGVLRVTPRAYVMPRTPAAG</sequence>
<evidence type="ECO:0000313" key="4">
    <source>
        <dbReference type="EMBL" id="KAA1249231.1"/>
    </source>
</evidence>
<dbReference type="GO" id="GO:0052572">
    <property type="term" value="P:response to host immune response"/>
    <property type="evidence" value="ECO:0007669"/>
    <property type="project" value="TreeGrafter"/>
</dbReference>
<dbReference type="OrthoDB" id="4710842at2"/>
<dbReference type="InterPro" id="IPR000030">
    <property type="entry name" value="PPE_dom"/>
</dbReference>
<dbReference type="PANTHER" id="PTHR46766">
    <property type="entry name" value="GLUTAMINE-RICH PROTEIN 2"/>
    <property type="match status" value="1"/>
</dbReference>